<organism evidence="1">
    <name type="scientific">termite gut metagenome</name>
    <dbReference type="NCBI Taxonomy" id="433724"/>
    <lineage>
        <taxon>unclassified sequences</taxon>
        <taxon>metagenomes</taxon>
        <taxon>organismal metagenomes</taxon>
    </lineage>
</organism>
<dbReference type="Gene3D" id="2.40.160.170">
    <property type="match status" value="1"/>
</dbReference>
<reference evidence="1" key="1">
    <citation type="submission" date="2019-03" db="EMBL/GenBank/DDBJ databases">
        <title>Single cell metagenomics reveals metabolic interactions within the superorganism composed of flagellate Streblomastix strix and complex community of Bacteroidetes bacteria on its surface.</title>
        <authorList>
            <person name="Treitli S.C."/>
            <person name="Kolisko M."/>
            <person name="Husnik F."/>
            <person name="Keeling P."/>
            <person name="Hampl V."/>
        </authorList>
    </citation>
    <scope>NUCLEOTIDE SEQUENCE</scope>
    <source>
        <strain evidence="1">STM</strain>
    </source>
</reference>
<evidence type="ECO:0000313" key="1">
    <source>
        <dbReference type="EMBL" id="KAA6352318.1"/>
    </source>
</evidence>
<sequence>MKKSLMSFVFLIAVLTVPKVQAQCDCSPLESLAISLNVGTLGVGLEANSSLTPYLAGRIGVDAFAYTHKYNYEGLDIVKGTSIESAYTVPLKAKAKIFNAHALLDFFPFPNHFPAYLSAGVYVGTPDIIKITGSPEGRAIEIGDIIIDPADAGLVEAAIRTNVFKPYAGLGFGRTVPHSRLGFKCELGAMFHGSPQVKVLTEGASVGQADGELNRFNKFMRDFNVYPVLKLQLIYRFY</sequence>
<accession>A0A5J4T2J1</accession>
<protein>
    <recommendedName>
        <fullName evidence="2">Outer membrane protein beta-barrel domain-containing protein</fullName>
    </recommendedName>
</protein>
<comment type="caution">
    <text evidence="1">The sequence shown here is derived from an EMBL/GenBank/DDBJ whole genome shotgun (WGS) entry which is preliminary data.</text>
</comment>
<name>A0A5J4T2J1_9ZZZZ</name>
<evidence type="ECO:0008006" key="2">
    <source>
        <dbReference type="Google" id="ProtNLM"/>
    </source>
</evidence>
<dbReference type="AlphaFoldDB" id="A0A5J4T2J1"/>
<dbReference type="EMBL" id="SNRY01000003">
    <property type="protein sequence ID" value="KAA6352318.1"/>
    <property type="molecule type" value="Genomic_DNA"/>
</dbReference>
<gene>
    <name evidence="1" type="ORF">EZS27_000268</name>
</gene>
<proteinExistence type="predicted"/>